<evidence type="ECO:0000313" key="2">
    <source>
        <dbReference type="Proteomes" id="UP000199517"/>
    </source>
</evidence>
<dbReference type="OrthoDB" id="8811192at2"/>
<gene>
    <name evidence="1" type="ORF">SAMN04489710_102311</name>
</gene>
<dbReference type="EMBL" id="FOMQ01000002">
    <property type="protein sequence ID" value="SFD47493.1"/>
    <property type="molecule type" value="Genomic_DNA"/>
</dbReference>
<name>A0A1I1SUB3_9BURK</name>
<reference evidence="2" key="1">
    <citation type="submission" date="2016-10" db="EMBL/GenBank/DDBJ databases">
        <authorList>
            <person name="Varghese N."/>
            <person name="Submissions S."/>
        </authorList>
    </citation>
    <scope>NUCLEOTIDE SEQUENCE [LARGE SCALE GENOMIC DNA]</scope>
    <source>
        <strain evidence="2">DSM 7481</strain>
    </source>
</reference>
<protein>
    <submittedName>
        <fullName evidence="1">Uncharacterized protein</fullName>
    </submittedName>
</protein>
<dbReference type="RefSeq" id="WP_092950024.1">
    <property type="nucleotide sequence ID" value="NZ_FOMQ01000002.1"/>
</dbReference>
<sequence length="227" mass="23828">MGSIKKVLEAPKNINGERSSLPADREQAVRQASTSLANHLRSSGQQTLNVNDLMKLALNKDGQTPGNVSDAASYMLANPKLFSQLESADDASGKADGIASVDSFDRAANGAFDGKVPQGLRVLVGNGGSLQRAMPDHEVKDVLNTFRAGTPDKQLDAQDLYELSQNPAHDAPPALTQAAKRALGDPKLLKELGLSEGQGAPRKTPEVSATPIGQLNNVALNATALRA</sequence>
<evidence type="ECO:0000313" key="1">
    <source>
        <dbReference type="EMBL" id="SFD47493.1"/>
    </source>
</evidence>
<keyword evidence="2" id="KW-1185">Reference proteome</keyword>
<proteinExistence type="predicted"/>
<accession>A0A1I1SUB3</accession>
<dbReference type="AlphaFoldDB" id="A0A1I1SUB3"/>
<organism evidence="1 2">
    <name type="scientific">Paracidovorax konjaci</name>
    <dbReference type="NCBI Taxonomy" id="32040"/>
    <lineage>
        <taxon>Bacteria</taxon>
        <taxon>Pseudomonadati</taxon>
        <taxon>Pseudomonadota</taxon>
        <taxon>Betaproteobacteria</taxon>
        <taxon>Burkholderiales</taxon>
        <taxon>Comamonadaceae</taxon>
        <taxon>Paracidovorax</taxon>
    </lineage>
</organism>
<dbReference type="Proteomes" id="UP000199517">
    <property type="component" value="Unassembled WGS sequence"/>
</dbReference>